<feature type="region of interest" description="Disordered" evidence="1">
    <location>
        <begin position="130"/>
        <end position="158"/>
    </location>
</feature>
<sequence>MNASKMYTEEYEIATALLADLFWGPRDNRRLIEDKLEDLNASIERKNKQKSIPKDKGKIDVNYFRTTATQLELCCTVTNKLNGDTMLFRSRQEAVKRELRRRHYPEEWNLHENDFLEFASAVDSGKITLETQESTPHHRDDGSPAPAEDEPTEVKSAKNSILASQIEEEIEKEFGIPIQQGVIQAWNYDADNVCSVVMVYEHAGCSIARFERLQDLEFLPEDVHCIQDLSRAHAESDWTRSQIQAYGLVAWRVDDRHQDDPTAIIRPVDGAYYPETFIAVLWDDDYWSWESREGLRSLIEGNMKADILLYKMATTFESRYRRQMTGIAPDYPMKLPMVNTYWRNSESTKLDQDRMEDHRQLKEYVEQGSDFSSNSLLRGLEVGTDGLIFDEFDELVGEVVEGDLEYSVGGIVNEYNEILDKDGAVVGRVEAIPPASVQERRAAPKKVQFHDNEDEKALRSPPRRKVVDKSPKSIPLRSQSSMRTAGRPKHQY</sequence>
<dbReference type="EMBL" id="JPOX01000008">
    <property type="protein sequence ID" value="KFX50186.1"/>
    <property type="molecule type" value="Genomic_DNA"/>
</dbReference>
<evidence type="ECO:0000256" key="1">
    <source>
        <dbReference type="SAM" id="MobiDB-lite"/>
    </source>
</evidence>
<dbReference type="InterPro" id="IPR022124">
    <property type="entry name" value="DUF3659"/>
</dbReference>
<dbReference type="HOGENOM" id="CLU_554515_0_0_1"/>
<name>A0A093VU76_TALMA</name>
<accession>A0A093VU76</accession>
<proteinExistence type="predicted"/>
<evidence type="ECO:0000313" key="2">
    <source>
        <dbReference type="EMBL" id="KFX50186.1"/>
    </source>
</evidence>
<gene>
    <name evidence="2" type="ORF">GQ26_0083270</name>
</gene>
<dbReference type="AlphaFoldDB" id="A0A093VU76"/>
<feature type="compositionally biased region" description="Basic and acidic residues" evidence="1">
    <location>
        <begin position="438"/>
        <end position="458"/>
    </location>
</feature>
<feature type="region of interest" description="Disordered" evidence="1">
    <location>
        <begin position="437"/>
        <end position="492"/>
    </location>
</feature>
<dbReference type="Pfam" id="PF12396">
    <property type="entry name" value="DUF3659"/>
    <property type="match status" value="1"/>
</dbReference>
<comment type="caution">
    <text evidence="2">The sequence shown here is derived from an EMBL/GenBank/DDBJ whole genome shotgun (WGS) entry which is preliminary data.</text>
</comment>
<protein>
    <submittedName>
        <fullName evidence="2">Putative methylthioribulose-1-phosphate dehydratase</fullName>
    </submittedName>
</protein>
<reference evidence="2" key="1">
    <citation type="journal article" date="2014" name="PLoS Genet.">
        <title>Signature Gene Expression Reveals Novel Clues to the Molecular Mechanisms of Dimorphic Transition in Penicillium marneffei.</title>
        <authorList>
            <person name="Yang E."/>
            <person name="Wang G."/>
            <person name="Cai J."/>
            <person name="Woo P.C."/>
            <person name="Lau S.K."/>
            <person name="Yuen K.-Y."/>
            <person name="Chow W.-N."/>
            <person name="Lin X."/>
        </authorList>
    </citation>
    <scope>NUCLEOTIDE SEQUENCE [LARGE SCALE GENOMIC DNA]</scope>
    <source>
        <strain evidence="2">PM1</strain>
    </source>
</reference>
<organism evidence="2">
    <name type="scientific">Talaromyces marneffei PM1</name>
    <dbReference type="NCBI Taxonomy" id="1077442"/>
    <lineage>
        <taxon>Eukaryota</taxon>
        <taxon>Fungi</taxon>
        <taxon>Dikarya</taxon>
        <taxon>Ascomycota</taxon>
        <taxon>Pezizomycotina</taxon>
        <taxon>Eurotiomycetes</taxon>
        <taxon>Eurotiomycetidae</taxon>
        <taxon>Eurotiales</taxon>
        <taxon>Trichocomaceae</taxon>
        <taxon>Talaromyces</taxon>
        <taxon>Talaromyces sect. Talaromyces</taxon>
    </lineage>
</organism>